<dbReference type="Pfam" id="PF18113">
    <property type="entry name" value="Rbx_binding"/>
    <property type="match status" value="1"/>
</dbReference>
<comment type="subcellular location">
    <subcellularLocation>
        <location evidence="2">Cytoplasm</location>
    </subcellularLocation>
</comment>
<dbReference type="Gene3D" id="3.50.50.60">
    <property type="entry name" value="FAD/NAD(P)-binding domain"/>
    <property type="match status" value="2"/>
</dbReference>
<sequence>MSAPITLIGTGLAGYNLARELRKLLPDAALRIVTADAGDFYSKPMLSNGLAGNKTAAQLAMKTADKMREELRLELLTDTEVSAIDRERREIVTSQGRLPYSKLVLALGADPFTPGLAGSAADQVLSVNDLAGYARFRERLEGKQRVVLLGAGLIGCEFANDLVASGRQVSVVDLAAWPLSRLLPEQAGQRLRERLAAAGVQFHFGVSAVAVEGGEGEYRVSLSDGSVLEGELVVSAIGLRPRIRLAQAAGLAVSRGIVVDRVLRSSDPDIYALGDCAEVSGQVLSYVLPIMQAVRALAPTLAGTPTAVAYPAMPVVVKTPACPTVVSPPAAGSIGEWQIESSEAALRALYTAADGSLLGFALLGAATAERQTLAPRLPAILA</sequence>
<dbReference type="RefSeq" id="WP_144280215.1">
    <property type="nucleotide sequence ID" value="NZ_CP041730.1"/>
</dbReference>
<feature type="domain" description="Rubredoxin binding" evidence="10">
    <location>
        <begin position="307"/>
        <end position="375"/>
    </location>
</feature>
<keyword evidence="12" id="KW-1185">Reference proteome</keyword>
<evidence type="ECO:0000256" key="4">
    <source>
        <dbReference type="ARBA" id="ARBA00022490"/>
    </source>
</evidence>
<evidence type="ECO:0000256" key="8">
    <source>
        <dbReference type="ARBA" id="ARBA00023027"/>
    </source>
</evidence>
<evidence type="ECO:0000256" key="7">
    <source>
        <dbReference type="ARBA" id="ARBA00023002"/>
    </source>
</evidence>
<dbReference type="GO" id="GO:0016491">
    <property type="term" value="F:oxidoreductase activity"/>
    <property type="evidence" value="ECO:0007669"/>
    <property type="project" value="UniProtKB-KW"/>
</dbReference>
<name>A0A516SKZ1_9NEIS</name>
<keyword evidence="5" id="KW-0285">Flavoprotein</keyword>
<dbReference type="Gene3D" id="3.30.390.120">
    <property type="match status" value="1"/>
</dbReference>
<keyword evidence="7" id="KW-0560">Oxidoreductase</keyword>
<keyword evidence="6" id="KW-0274">FAD</keyword>
<dbReference type="GO" id="GO:0005737">
    <property type="term" value="C:cytoplasm"/>
    <property type="evidence" value="ECO:0007669"/>
    <property type="project" value="UniProtKB-SubCell"/>
</dbReference>
<evidence type="ECO:0000256" key="5">
    <source>
        <dbReference type="ARBA" id="ARBA00022630"/>
    </source>
</evidence>
<dbReference type="EMBL" id="CP041730">
    <property type="protein sequence ID" value="QDQ28832.1"/>
    <property type="molecule type" value="Genomic_DNA"/>
</dbReference>
<accession>A0A516SKZ1</accession>
<feature type="domain" description="FAD/NAD(P)-binding" evidence="9">
    <location>
        <begin position="6"/>
        <end position="282"/>
    </location>
</feature>
<dbReference type="PANTHER" id="PTHR43429">
    <property type="entry name" value="PYRIDINE NUCLEOTIDE-DISULFIDE OXIDOREDUCTASE DOMAIN-CONTAINING"/>
    <property type="match status" value="1"/>
</dbReference>
<evidence type="ECO:0000313" key="11">
    <source>
        <dbReference type="EMBL" id="QDQ28832.1"/>
    </source>
</evidence>
<dbReference type="InterPro" id="IPR041364">
    <property type="entry name" value="Rbx-bd"/>
</dbReference>
<dbReference type="Pfam" id="PF07992">
    <property type="entry name" value="Pyr_redox_2"/>
    <property type="match status" value="1"/>
</dbReference>
<reference evidence="12" key="1">
    <citation type="submission" date="2019-07" db="EMBL/GenBank/DDBJ databases">
        <title>Chitinimonas sp. nov., isolated from Ny-Alesund, arctica soil.</title>
        <authorList>
            <person name="Xu Q."/>
            <person name="Peng F."/>
        </authorList>
    </citation>
    <scope>NUCLEOTIDE SEQUENCE [LARGE SCALE GENOMIC DNA]</scope>
    <source>
        <strain evidence="12">R3-44</strain>
    </source>
</reference>
<dbReference type="PRINTS" id="PR00411">
    <property type="entry name" value="PNDRDTASEI"/>
</dbReference>
<comment type="cofactor">
    <cofactor evidence="1">
        <name>FAD</name>
        <dbReference type="ChEBI" id="CHEBI:57692"/>
    </cofactor>
</comment>
<organism evidence="11 12">
    <name type="scientific">Chitinimonas arctica</name>
    <dbReference type="NCBI Taxonomy" id="2594795"/>
    <lineage>
        <taxon>Bacteria</taxon>
        <taxon>Pseudomonadati</taxon>
        <taxon>Pseudomonadota</taxon>
        <taxon>Betaproteobacteria</taxon>
        <taxon>Neisseriales</taxon>
        <taxon>Chitinibacteraceae</taxon>
        <taxon>Chitinimonas</taxon>
    </lineage>
</organism>
<dbReference type="SUPFAM" id="SSF51905">
    <property type="entry name" value="FAD/NAD(P)-binding domain"/>
    <property type="match status" value="2"/>
</dbReference>
<keyword evidence="8" id="KW-0520">NAD</keyword>
<dbReference type="PRINTS" id="PR00368">
    <property type="entry name" value="FADPNR"/>
</dbReference>
<gene>
    <name evidence="11" type="ORF">FNU76_22145</name>
</gene>
<dbReference type="OrthoDB" id="1145at2"/>
<evidence type="ECO:0000256" key="6">
    <source>
        <dbReference type="ARBA" id="ARBA00022827"/>
    </source>
</evidence>
<dbReference type="InterPro" id="IPR023753">
    <property type="entry name" value="FAD/NAD-binding_dom"/>
</dbReference>
<evidence type="ECO:0000256" key="3">
    <source>
        <dbReference type="ARBA" id="ARBA00006442"/>
    </source>
</evidence>
<evidence type="ECO:0000256" key="2">
    <source>
        <dbReference type="ARBA" id="ARBA00004496"/>
    </source>
</evidence>
<evidence type="ECO:0000313" key="12">
    <source>
        <dbReference type="Proteomes" id="UP000317550"/>
    </source>
</evidence>
<evidence type="ECO:0000256" key="1">
    <source>
        <dbReference type="ARBA" id="ARBA00001974"/>
    </source>
</evidence>
<evidence type="ECO:0000259" key="10">
    <source>
        <dbReference type="Pfam" id="PF18113"/>
    </source>
</evidence>
<protein>
    <submittedName>
        <fullName evidence="11">FAD-dependent oxidoreductase</fullName>
    </submittedName>
</protein>
<dbReference type="InterPro" id="IPR050260">
    <property type="entry name" value="FAD-bd_OxRdtase"/>
</dbReference>
<dbReference type="PANTHER" id="PTHR43429:SF3">
    <property type="entry name" value="NITRITE REDUCTASE [NAD(P)H]"/>
    <property type="match status" value="1"/>
</dbReference>
<evidence type="ECO:0000259" key="9">
    <source>
        <dbReference type="Pfam" id="PF07992"/>
    </source>
</evidence>
<dbReference type="InterPro" id="IPR036188">
    <property type="entry name" value="FAD/NAD-bd_sf"/>
</dbReference>
<comment type="similarity">
    <text evidence="3">Belongs to the FAD-dependent oxidoreductase family.</text>
</comment>
<dbReference type="Proteomes" id="UP000317550">
    <property type="component" value="Chromosome"/>
</dbReference>
<dbReference type="KEGG" id="cari:FNU76_22145"/>
<keyword evidence="4" id="KW-0963">Cytoplasm</keyword>
<proteinExistence type="inferred from homology"/>
<dbReference type="AlphaFoldDB" id="A0A516SKZ1"/>